<dbReference type="SMART" id="SM00382">
    <property type="entry name" value="AAA"/>
    <property type="match status" value="1"/>
</dbReference>
<keyword evidence="4 10" id="KW-0812">Transmembrane</keyword>
<dbReference type="GO" id="GO:0005886">
    <property type="term" value="C:plasma membrane"/>
    <property type="evidence" value="ECO:0007669"/>
    <property type="project" value="UniProtKB-SubCell"/>
</dbReference>
<dbReference type="InterPro" id="IPR017871">
    <property type="entry name" value="ABC_transporter-like_CS"/>
</dbReference>
<dbReference type="InterPro" id="IPR003838">
    <property type="entry name" value="ABC3_permease_C"/>
</dbReference>
<keyword evidence="8 10" id="KW-0472">Membrane</keyword>
<dbReference type="Gene3D" id="3.40.50.300">
    <property type="entry name" value="P-loop containing nucleotide triphosphate hydrolases"/>
    <property type="match status" value="1"/>
</dbReference>
<dbReference type="EMBL" id="CP001684">
    <property type="protein sequence ID" value="ACV23362.1"/>
    <property type="molecule type" value="Genomic_DNA"/>
</dbReference>
<feature type="transmembrane region" description="Helical" evidence="10">
    <location>
        <begin position="756"/>
        <end position="774"/>
    </location>
</feature>
<gene>
    <name evidence="12" type="ordered locus">Shel_23530</name>
</gene>
<dbReference type="InterPro" id="IPR015854">
    <property type="entry name" value="ABC_transpr_LolD-like"/>
</dbReference>
<dbReference type="GO" id="GO:0022857">
    <property type="term" value="F:transmembrane transporter activity"/>
    <property type="evidence" value="ECO:0007669"/>
    <property type="project" value="TreeGrafter"/>
</dbReference>
<feature type="domain" description="ABC transporter" evidence="11">
    <location>
        <begin position="8"/>
        <end position="249"/>
    </location>
</feature>
<dbReference type="PROSITE" id="PS00211">
    <property type="entry name" value="ABC_TRANSPORTER_1"/>
    <property type="match status" value="1"/>
</dbReference>
<proteinExistence type="inferred from homology"/>
<dbReference type="Pfam" id="PF02687">
    <property type="entry name" value="FtsX"/>
    <property type="match status" value="1"/>
</dbReference>
<keyword evidence="5" id="KW-0547">Nucleotide-binding</keyword>
<dbReference type="InterPro" id="IPR003593">
    <property type="entry name" value="AAA+_ATPase"/>
</dbReference>
<reference evidence="12 13" key="1">
    <citation type="journal article" date="2009" name="Stand. Genomic Sci.">
        <title>Complete genome sequence of Slackia heliotrinireducens type strain (RHS 1).</title>
        <authorList>
            <person name="Pukall R."/>
            <person name="Lapidus A."/>
            <person name="Nolan M."/>
            <person name="Copeland A."/>
            <person name="Glavina Del Rio T."/>
            <person name="Lucas S."/>
            <person name="Chen F."/>
            <person name="Tice H."/>
            <person name="Cheng J.F."/>
            <person name="Chertkov O."/>
            <person name="Bruce D."/>
            <person name="Goodwin L."/>
            <person name="Kuske C."/>
            <person name="Brettin T."/>
            <person name="Detter J.C."/>
            <person name="Han C."/>
            <person name="Pitluck S."/>
            <person name="Pati A."/>
            <person name="Mavrommatis K."/>
            <person name="Ivanova N."/>
            <person name="Ovchinnikova G."/>
            <person name="Chen A."/>
            <person name="Palaniappan K."/>
            <person name="Schneider S."/>
            <person name="Rohde M."/>
            <person name="Chain P."/>
            <person name="D'haeseleer P."/>
            <person name="Goker M."/>
            <person name="Bristow J."/>
            <person name="Eisen J.A."/>
            <person name="Markowitz V."/>
            <person name="Kyrpides N.C."/>
            <person name="Klenk H.P."/>
            <person name="Hugenholtz P."/>
        </authorList>
    </citation>
    <scope>NUCLEOTIDE SEQUENCE [LARGE SCALE GENOMIC DNA]</scope>
    <source>
        <strain evidence="13">ATCC 29202 / DSM 20476 / NCTC 11029 / RHS 1</strain>
    </source>
</reference>
<dbReference type="AlphaFoldDB" id="C7N1S1"/>
<evidence type="ECO:0000256" key="3">
    <source>
        <dbReference type="ARBA" id="ARBA00022475"/>
    </source>
</evidence>
<evidence type="ECO:0000313" key="13">
    <source>
        <dbReference type="Proteomes" id="UP000002026"/>
    </source>
</evidence>
<feature type="transmembrane region" description="Helical" evidence="10">
    <location>
        <begin position="809"/>
        <end position="832"/>
    </location>
</feature>
<dbReference type="STRING" id="471855.Shel_23530"/>
<dbReference type="InterPro" id="IPR003439">
    <property type="entry name" value="ABC_transporter-like_ATP-bd"/>
</dbReference>
<comment type="similarity">
    <text evidence="9">Belongs to the ABC transporter superfamily. Macrolide exporter (TC 3.A.1.122) family.</text>
</comment>
<name>C7N1S1_SLAHD</name>
<evidence type="ECO:0000256" key="9">
    <source>
        <dbReference type="ARBA" id="ARBA00038388"/>
    </source>
</evidence>
<comment type="subcellular location">
    <subcellularLocation>
        <location evidence="1">Cell inner membrane</location>
        <topology evidence="1">Multi-pass membrane protein</topology>
    </subcellularLocation>
</comment>
<dbReference type="GO" id="GO:0005524">
    <property type="term" value="F:ATP binding"/>
    <property type="evidence" value="ECO:0007669"/>
    <property type="project" value="UniProtKB-KW"/>
</dbReference>
<dbReference type="InterPro" id="IPR027417">
    <property type="entry name" value="P-loop_NTPase"/>
</dbReference>
<dbReference type="eggNOG" id="COG1136">
    <property type="taxonomic scope" value="Bacteria"/>
</dbReference>
<dbReference type="RefSeq" id="WP_012799462.1">
    <property type="nucleotide sequence ID" value="NC_013165.1"/>
</dbReference>
<protein>
    <submittedName>
        <fullName evidence="12">ABC-type antimicrobial peptide transport system, ATPase component</fullName>
    </submittedName>
</protein>
<keyword evidence="7 10" id="KW-1133">Transmembrane helix</keyword>
<dbReference type="CDD" id="cd03255">
    <property type="entry name" value="ABC_MJ0796_LolCDE_FtsE"/>
    <property type="match status" value="1"/>
</dbReference>
<dbReference type="PROSITE" id="PS50893">
    <property type="entry name" value="ABC_TRANSPORTER_2"/>
    <property type="match status" value="1"/>
</dbReference>
<evidence type="ECO:0000259" key="11">
    <source>
        <dbReference type="PROSITE" id="PS50893"/>
    </source>
</evidence>
<evidence type="ECO:0000256" key="2">
    <source>
        <dbReference type="ARBA" id="ARBA00022448"/>
    </source>
</evidence>
<keyword evidence="3" id="KW-1003">Cell membrane</keyword>
<evidence type="ECO:0000256" key="8">
    <source>
        <dbReference type="ARBA" id="ARBA00023136"/>
    </source>
</evidence>
<evidence type="ECO:0000256" key="5">
    <source>
        <dbReference type="ARBA" id="ARBA00022741"/>
    </source>
</evidence>
<evidence type="ECO:0000313" key="12">
    <source>
        <dbReference type="EMBL" id="ACV23362.1"/>
    </source>
</evidence>
<evidence type="ECO:0000256" key="4">
    <source>
        <dbReference type="ARBA" id="ARBA00022692"/>
    </source>
</evidence>
<dbReference type="KEGG" id="shi:Shel_23530"/>
<evidence type="ECO:0000256" key="10">
    <source>
        <dbReference type="SAM" id="Phobius"/>
    </source>
</evidence>
<accession>C7N1S1</accession>
<dbReference type="GO" id="GO:0016887">
    <property type="term" value="F:ATP hydrolysis activity"/>
    <property type="evidence" value="ECO:0007669"/>
    <property type="project" value="InterPro"/>
</dbReference>
<dbReference type="HOGENOM" id="CLU_000604_9_0_11"/>
<feature type="transmembrane region" description="Helical" evidence="10">
    <location>
        <begin position="852"/>
        <end position="873"/>
    </location>
</feature>
<keyword evidence="6" id="KW-0067">ATP-binding</keyword>
<dbReference type="SUPFAM" id="SSF52540">
    <property type="entry name" value="P-loop containing nucleoside triphosphate hydrolases"/>
    <property type="match status" value="1"/>
</dbReference>
<dbReference type="PANTHER" id="PTHR24220">
    <property type="entry name" value="IMPORT ATP-BINDING PROTEIN"/>
    <property type="match status" value="1"/>
</dbReference>
<dbReference type="InterPro" id="IPR017911">
    <property type="entry name" value="MacB-like_ATP-bd"/>
</dbReference>
<dbReference type="Pfam" id="PF00005">
    <property type="entry name" value="ABC_tran"/>
    <property type="match status" value="1"/>
</dbReference>
<dbReference type="eggNOG" id="COG0577">
    <property type="taxonomic scope" value="Bacteria"/>
</dbReference>
<evidence type="ECO:0000256" key="1">
    <source>
        <dbReference type="ARBA" id="ARBA00004429"/>
    </source>
</evidence>
<organism evidence="12 13">
    <name type="scientific">Slackia heliotrinireducens (strain ATCC 29202 / DSM 20476 / NCTC 11029 / RHS 1)</name>
    <name type="common">Peptococcus heliotrinreducens</name>
    <dbReference type="NCBI Taxonomy" id="471855"/>
    <lineage>
        <taxon>Bacteria</taxon>
        <taxon>Bacillati</taxon>
        <taxon>Actinomycetota</taxon>
        <taxon>Coriobacteriia</taxon>
        <taxon>Eggerthellales</taxon>
        <taxon>Eggerthellaceae</taxon>
        <taxon>Slackia</taxon>
    </lineage>
</organism>
<dbReference type="Proteomes" id="UP000002026">
    <property type="component" value="Chromosome"/>
</dbReference>
<keyword evidence="2" id="KW-0813">Transport</keyword>
<sequence>MTAPVGYFGCKGLTKRFRSGSCPVVALDDVTLAFALGTLTAVTGPSGCGKTTLLSVLVGLDRSFEGAVVVNGTEVTCDDAFDWDAYRRRVSGMVFQDFNLIDHLTAVENVEAALRLAGFGQTDEALHRQALSALDRAGVADVADRLPYELSGGQQQRVAVARTLARNPQVILADEPTGSLDADSADAIMGLLREAADRGSVVVVVTHDEHIAETYADTVVRLDEGRVVACEHRKDVQTRTAEPSNVAGGLSFPSSIWLAKRRMVACKRRIVRTALACMIGFLGLGLFGNLLLGSVDYLRDLEQGIIMAYPLTVSDSAFAAAENAALDSVSDADAADAESIGVDGMLESAVDAANGVSGVPGMSRFLSYFQVSSANADVDLMGVVRDYGVTPLIYRRDVTGAFIQVNPSSLATRLGAADGSDEAAADLFGTADMWSPLIWNGGDRAEPYEVLAGRMPAAYDEIVLVTSANGTVSDYVLYAAGLEDAALLTDGEVFTGIDRMAYDDVLGVTFCAFAGSDAYDFDGNVWQDRSADAAYMESKQNDATVLTVVGVVRPASESDSVYVAGGFGYLQELEVQLIDRAWDSDIAHDQQARYDTDVFTGEAFGGQTVEGAAAAMMEGVRIDRLSEAQLACVESLTDAQVSALREEYPDQFDDQGALDLTDAQWDRLADVSDSDFEQGIAEALDAAASSGYRANMAAIGAVDRSSPDSVAYYPDGLRPMEQSIEIIDRYNSQFCEDTWVPMSYADTALTLIRRRLLRLAALFACVGAVAVLVISSMVSSSTRDAAIERTHELAVLRSLGASPRHVEGLLVIESAAIGLVSAVVGVLVANLLVAPMNGLFATVISISNLMRWSLPGSVLMVLVGMALTVLVAWRTARRFRSIDLVSALKGARR</sequence>
<keyword evidence="13" id="KW-1185">Reference proteome</keyword>
<feature type="transmembrane region" description="Helical" evidence="10">
    <location>
        <begin position="270"/>
        <end position="292"/>
    </location>
</feature>
<evidence type="ECO:0000256" key="7">
    <source>
        <dbReference type="ARBA" id="ARBA00022989"/>
    </source>
</evidence>
<evidence type="ECO:0000256" key="6">
    <source>
        <dbReference type="ARBA" id="ARBA00022840"/>
    </source>
</evidence>